<dbReference type="Proteomes" id="UP000075882">
    <property type="component" value="Unassembled WGS sequence"/>
</dbReference>
<name>A0A8W7P9V4_ANOCL</name>
<dbReference type="EnsemblMetazoa" id="ACOM028103-RA">
    <property type="protein sequence ID" value="ACOM028103-PA.1"/>
    <property type="gene ID" value="ACOM028103"/>
</dbReference>
<proteinExistence type="predicted"/>
<accession>A0A8W7P9V4</accession>
<sequence length="213" mass="23502">MERKRQEKVPGPLRLRGLLVYFGRICLLAAAEVILNVLQRSALRFGQEEVHEHDAQQGDQSEEQEHILITDRTDHRRVALQYDERHGVAEEDRQPGREATDLAFIEKGSVRKPSVAVKINATSSAVGIQLYCVSATGNTAHAASPNIQHAIPNPENRAGGRRPNLSEMNDIRMVVTTRVSPTSTALRNGSIATPASTEKLAAYTIMTKMPENC</sequence>
<protein>
    <submittedName>
        <fullName evidence="2">Uncharacterized protein</fullName>
    </submittedName>
</protein>
<organism evidence="2">
    <name type="scientific">Anopheles coluzzii</name>
    <name type="common">African malaria mosquito</name>
    <dbReference type="NCBI Taxonomy" id="1518534"/>
    <lineage>
        <taxon>Eukaryota</taxon>
        <taxon>Metazoa</taxon>
        <taxon>Ecdysozoa</taxon>
        <taxon>Arthropoda</taxon>
        <taxon>Hexapoda</taxon>
        <taxon>Insecta</taxon>
        <taxon>Pterygota</taxon>
        <taxon>Neoptera</taxon>
        <taxon>Endopterygota</taxon>
        <taxon>Diptera</taxon>
        <taxon>Nematocera</taxon>
        <taxon>Culicoidea</taxon>
        <taxon>Culicidae</taxon>
        <taxon>Anophelinae</taxon>
        <taxon>Anopheles</taxon>
    </lineage>
</organism>
<keyword evidence="1" id="KW-1133">Transmembrane helix</keyword>
<evidence type="ECO:0000313" key="2">
    <source>
        <dbReference type="EnsemblMetazoa" id="ACOM028103-PA.1"/>
    </source>
</evidence>
<reference evidence="2" key="1">
    <citation type="submission" date="2022-08" db="UniProtKB">
        <authorList>
            <consortium name="EnsemblMetazoa"/>
        </authorList>
    </citation>
    <scope>IDENTIFICATION</scope>
</reference>
<keyword evidence="1" id="KW-0812">Transmembrane</keyword>
<dbReference type="AlphaFoldDB" id="A0A8W7P9V4"/>
<keyword evidence="1" id="KW-0472">Membrane</keyword>
<evidence type="ECO:0000256" key="1">
    <source>
        <dbReference type="SAM" id="Phobius"/>
    </source>
</evidence>
<feature type="transmembrane region" description="Helical" evidence="1">
    <location>
        <begin position="18"/>
        <end position="38"/>
    </location>
</feature>